<dbReference type="GO" id="GO:0106256">
    <property type="term" value="F:hydroperoxy icosatetraenoate dehydratase activity"/>
    <property type="evidence" value="ECO:0007669"/>
    <property type="project" value="UniProtKB-EC"/>
</dbReference>
<evidence type="ECO:0000256" key="38">
    <source>
        <dbReference type="SAM" id="Phobius"/>
    </source>
</evidence>
<dbReference type="EC" id="5.3.99.5" evidence="32"/>
<dbReference type="GO" id="GO:0020037">
    <property type="term" value="F:heme binding"/>
    <property type="evidence" value="ECO:0007669"/>
    <property type="project" value="InterPro"/>
</dbReference>
<comment type="similarity">
    <text evidence="7 37">Belongs to the cytochrome P450 family.</text>
</comment>
<evidence type="ECO:0000256" key="24">
    <source>
        <dbReference type="ARBA" id="ARBA00023136"/>
    </source>
</evidence>
<dbReference type="AlphaFoldDB" id="A0A4Y2GIF5"/>
<dbReference type="Proteomes" id="UP000499080">
    <property type="component" value="Unassembled WGS sequence"/>
</dbReference>
<keyword evidence="26" id="KW-0413">Isomerase</keyword>
<evidence type="ECO:0000256" key="4">
    <source>
        <dbReference type="ARBA" id="ARBA00004174"/>
    </source>
</evidence>
<evidence type="ECO:0000313" key="40">
    <source>
        <dbReference type="Proteomes" id="UP000499080"/>
    </source>
</evidence>
<dbReference type="InterPro" id="IPR050705">
    <property type="entry name" value="Cytochrome_P450_3A"/>
</dbReference>
<comment type="catalytic activity">
    <reaction evidence="2">
        <text>a hydroperoxyeicosatetraenoate = an oxoeicosatetraenoate + H2O</text>
        <dbReference type="Rhea" id="RHEA:55556"/>
        <dbReference type="ChEBI" id="CHEBI:15377"/>
        <dbReference type="ChEBI" id="CHEBI:59720"/>
        <dbReference type="ChEBI" id="CHEBI:131859"/>
        <dbReference type="EC" id="4.2.1.152"/>
    </reaction>
    <physiologicalReaction direction="left-to-right" evidence="2">
        <dbReference type="Rhea" id="RHEA:55557"/>
    </physiologicalReaction>
</comment>
<feature type="transmembrane region" description="Helical" evidence="38">
    <location>
        <begin position="219"/>
        <end position="236"/>
    </location>
</feature>
<evidence type="ECO:0000256" key="27">
    <source>
        <dbReference type="ARBA" id="ARBA00023239"/>
    </source>
</evidence>
<keyword evidence="15 36" id="KW-0479">Metal-binding</keyword>
<keyword evidence="10" id="KW-0644">Prostaglandin metabolism</keyword>
<evidence type="ECO:0000256" key="28">
    <source>
        <dbReference type="ARBA" id="ARBA00033404"/>
    </source>
</evidence>
<evidence type="ECO:0000256" key="15">
    <source>
        <dbReference type="ARBA" id="ARBA00022723"/>
    </source>
</evidence>
<evidence type="ECO:0000256" key="10">
    <source>
        <dbReference type="ARBA" id="ARBA00022501"/>
    </source>
</evidence>
<evidence type="ECO:0000256" key="33">
    <source>
        <dbReference type="ARBA" id="ARBA00040834"/>
    </source>
</evidence>
<keyword evidence="11" id="KW-0444">Lipid biosynthesis</keyword>
<evidence type="ECO:0000256" key="22">
    <source>
        <dbReference type="ARBA" id="ARBA00023033"/>
    </source>
</evidence>
<keyword evidence="19 38" id="KW-1133">Transmembrane helix</keyword>
<dbReference type="InterPro" id="IPR002401">
    <property type="entry name" value="Cyt_P450_E_grp-I"/>
</dbReference>
<comment type="catalytic activity">
    <reaction evidence="1">
        <text>(15S)-hydroperoxy-(5Z,8Z,11Z,13E)-eicosatetraenoate = 15-oxo-(5Z,8Z,11Z,13E)-eicosatetraenoate + H2O</text>
        <dbReference type="Rhea" id="RHEA:48636"/>
        <dbReference type="ChEBI" id="CHEBI:15377"/>
        <dbReference type="ChEBI" id="CHEBI:57410"/>
        <dbReference type="ChEBI" id="CHEBI:57446"/>
    </reaction>
    <physiologicalReaction direction="left-to-right" evidence="1">
        <dbReference type="Rhea" id="RHEA:48637"/>
    </physiologicalReaction>
</comment>
<dbReference type="GO" id="GO:0008395">
    <property type="term" value="F:steroid hydroxylase activity"/>
    <property type="evidence" value="ECO:0007669"/>
    <property type="project" value="TreeGrafter"/>
</dbReference>
<comment type="catalytic activity">
    <reaction evidence="31">
        <text>prostaglandin H2 = thromboxane A2</text>
        <dbReference type="Rhea" id="RHEA:17137"/>
        <dbReference type="ChEBI" id="CHEBI:57405"/>
        <dbReference type="ChEBI" id="CHEBI:57445"/>
        <dbReference type="EC" id="5.3.99.5"/>
    </reaction>
    <physiologicalReaction direction="left-to-right" evidence="31">
        <dbReference type="Rhea" id="RHEA:17138"/>
    </physiologicalReaction>
</comment>
<keyword evidence="17" id="KW-0276">Fatty acid metabolism</keyword>
<dbReference type="SUPFAM" id="SSF48264">
    <property type="entry name" value="Cytochrome P450"/>
    <property type="match status" value="1"/>
</dbReference>
<evidence type="ECO:0000256" key="18">
    <source>
        <dbReference type="ARBA" id="ARBA00022848"/>
    </source>
</evidence>
<keyword evidence="22 37" id="KW-0503">Monooxygenase</keyword>
<dbReference type="PANTHER" id="PTHR24302">
    <property type="entry name" value="CYTOCHROME P450 FAMILY 3"/>
    <property type="match status" value="1"/>
</dbReference>
<evidence type="ECO:0000256" key="9">
    <source>
        <dbReference type="ARBA" id="ARBA00013084"/>
    </source>
</evidence>
<keyword evidence="24 38" id="KW-0472">Membrane</keyword>
<feature type="transmembrane region" description="Helical" evidence="38">
    <location>
        <begin position="6"/>
        <end position="23"/>
    </location>
</feature>
<evidence type="ECO:0000256" key="17">
    <source>
        <dbReference type="ARBA" id="ARBA00022832"/>
    </source>
</evidence>
<comment type="subunit">
    <text evidence="8">Monomer.</text>
</comment>
<dbReference type="GO" id="GO:0005789">
    <property type="term" value="C:endoplasmic reticulum membrane"/>
    <property type="evidence" value="ECO:0007669"/>
    <property type="project" value="UniProtKB-SubCell"/>
</dbReference>
<dbReference type="PRINTS" id="PR00463">
    <property type="entry name" value="EP450I"/>
</dbReference>
<keyword evidence="13 36" id="KW-0349">Heme</keyword>
<evidence type="ECO:0000256" key="23">
    <source>
        <dbReference type="ARBA" id="ARBA00023098"/>
    </source>
</evidence>
<evidence type="ECO:0000256" key="2">
    <source>
        <dbReference type="ARBA" id="ARBA00001719"/>
    </source>
</evidence>
<dbReference type="Pfam" id="PF00067">
    <property type="entry name" value="p450"/>
    <property type="match status" value="1"/>
</dbReference>
<keyword evidence="12" id="KW-0643">Prostaglandin biosynthesis</keyword>
<evidence type="ECO:0000256" key="35">
    <source>
        <dbReference type="ARBA" id="ARBA00054825"/>
    </source>
</evidence>
<evidence type="ECO:0000256" key="5">
    <source>
        <dbReference type="ARBA" id="ARBA00004406"/>
    </source>
</evidence>
<evidence type="ECO:0000256" key="26">
    <source>
        <dbReference type="ARBA" id="ARBA00023235"/>
    </source>
</evidence>
<dbReference type="EMBL" id="BGPR01001416">
    <property type="protein sequence ID" value="GBM53400.1"/>
    <property type="molecule type" value="Genomic_DNA"/>
</dbReference>
<evidence type="ECO:0000256" key="11">
    <source>
        <dbReference type="ARBA" id="ARBA00022516"/>
    </source>
</evidence>
<feature type="transmembrane region" description="Helical" evidence="38">
    <location>
        <begin position="296"/>
        <end position="319"/>
    </location>
</feature>
<reference evidence="39 40" key="1">
    <citation type="journal article" date="2019" name="Sci. Rep.">
        <title>Orb-weaving spider Araneus ventricosus genome elucidates the spidroin gene catalogue.</title>
        <authorList>
            <person name="Kono N."/>
            <person name="Nakamura H."/>
            <person name="Ohtoshi R."/>
            <person name="Moran D.A.P."/>
            <person name="Shinohara A."/>
            <person name="Yoshida Y."/>
            <person name="Fujiwara M."/>
            <person name="Mori M."/>
            <person name="Tomita M."/>
            <person name="Arakawa K."/>
        </authorList>
    </citation>
    <scope>NUCLEOTIDE SEQUENCE [LARGE SCALE GENOMIC DNA]</scope>
</reference>
<dbReference type="InterPro" id="IPR017972">
    <property type="entry name" value="Cyt_P450_CS"/>
</dbReference>
<dbReference type="GO" id="GO:0001516">
    <property type="term" value="P:prostaglandin biosynthetic process"/>
    <property type="evidence" value="ECO:0007669"/>
    <property type="project" value="UniProtKB-KW"/>
</dbReference>
<evidence type="ECO:0000256" key="31">
    <source>
        <dbReference type="ARBA" id="ARBA00036475"/>
    </source>
</evidence>
<comment type="subcellular location">
    <subcellularLocation>
        <location evidence="6">Endoplasmic reticulum membrane</location>
        <topology evidence="6">Multi-pass membrane protein</topology>
    </subcellularLocation>
    <subcellularLocation>
        <location evidence="5">Endoplasmic reticulum membrane</location>
        <topology evidence="5">Peripheral membrane protein</topology>
    </subcellularLocation>
    <subcellularLocation>
        <location evidence="4">Microsome membrane</location>
        <topology evidence="4">Peripheral membrane protein</topology>
    </subcellularLocation>
</comment>
<accession>A0A4Y2GIF5</accession>
<keyword evidence="16" id="KW-0256">Endoplasmic reticulum</keyword>
<evidence type="ECO:0000256" key="37">
    <source>
        <dbReference type="RuleBase" id="RU000461"/>
    </source>
</evidence>
<evidence type="ECO:0000256" key="29">
    <source>
        <dbReference type="ARBA" id="ARBA00036380"/>
    </source>
</evidence>
<dbReference type="FunFam" id="1.10.630.10:FF:000042">
    <property type="entry name" value="Cytochrome P450"/>
    <property type="match status" value="1"/>
</dbReference>
<protein>
    <recommendedName>
        <fullName evidence="33">Thromboxane-A synthase</fullName>
        <ecNumber evidence="9">4.2.1.152</ecNumber>
        <ecNumber evidence="32">5.3.99.5</ecNumber>
    </recommendedName>
    <alternativeName>
        <fullName evidence="34">Cytochrome P450 5A1</fullName>
    </alternativeName>
    <alternativeName>
        <fullName evidence="28">Hydroperoxy icosatetraenoate dehydratase</fullName>
    </alternativeName>
</protein>
<evidence type="ECO:0000256" key="30">
    <source>
        <dbReference type="ARBA" id="ARBA00036424"/>
    </source>
</evidence>
<keyword evidence="18" id="KW-0492">Microsome</keyword>
<evidence type="ECO:0000256" key="7">
    <source>
        <dbReference type="ARBA" id="ARBA00010617"/>
    </source>
</evidence>
<evidence type="ECO:0000256" key="13">
    <source>
        <dbReference type="ARBA" id="ARBA00022617"/>
    </source>
</evidence>
<evidence type="ECO:0000256" key="32">
    <source>
        <dbReference type="ARBA" id="ARBA00038872"/>
    </source>
</evidence>
<keyword evidence="23" id="KW-0443">Lipid metabolism</keyword>
<feature type="binding site" description="axial binding residue" evidence="36">
    <location>
        <position position="436"/>
    </location>
    <ligand>
        <name>heme</name>
        <dbReference type="ChEBI" id="CHEBI:30413"/>
    </ligand>
    <ligandPart>
        <name>Fe</name>
        <dbReference type="ChEBI" id="CHEBI:18248"/>
    </ligandPart>
</feature>
<keyword evidence="21 36" id="KW-0408">Iron</keyword>
<evidence type="ECO:0000256" key="34">
    <source>
        <dbReference type="ARBA" id="ARBA00042726"/>
    </source>
</evidence>
<proteinExistence type="inferred from homology"/>
<dbReference type="CDD" id="cd11055">
    <property type="entry name" value="CYP3A-like"/>
    <property type="match status" value="1"/>
</dbReference>
<keyword evidence="27" id="KW-0456">Lyase</keyword>
<evidence type="ECO:0000256" key="25">
    <source>
        <dbReference type="ARBA" id="ARBA00023160"/>
    </source>
</evidence>
<dbReference type="Gene3D" id="1.10.630.10">
    <property type="entry name" value="Cytochrome P450"/>
    <property type="match status" value="1"/>
</dbReference>
<evidence type="ECO:0000256" key="36">
    <source>
        <dbReference type="PIRSR" id="PIRSR602401-1"/>
    </source>
</evidence>
<dbReference type="PROSITE" id="PS00086">
    <property type="entry name" value="CYTOCHROME_P450"/>
    <property type="match status" value="1"/>
</dbReference>
<dbReference type="GO" id="GO:0016705">
    <property type="term" value="F:oxidoreductase activity, acting on paired donors, with incorporation or reduction of molecular oxygen"/>
    <property type="evidence" value="ECO:0007669"/>
    <property type="project" value="InterPro"/>
</dbReference>
<comment type="function">
    <text evidence="35">Catalyzes the conversion of prostaglandin H2 (PGH2) to thromboxane A2 (TXA2), a potent inducer of blood vessel constriction and platelet aggregation. Also cleaves PGH2 to 12-hydroxy-heptadecatrienoicacid (12-HHT) and malondialdehyde, which is known to act as a mediator of DNA damage. 12-HHT and malondialdehyde are formed stoichiometrically in the same amounts as TXA2. Additionally, displays dehydratase activity, toward (15S)-hydroperoxy-(5Z,8Z,11Z,13E)-eicosatetraenoate (15(S)-HPETE) producing 15-KETE and 15-HETE.</text>
</comment>
<comment type="caution">
    <text evidence="39">The sequence shown here is derived from an EMBL/GenBank/DDBJ whole genome shotgun (WGS) entry which is preliminary data.</text>
</comment>
<dbReference type="GO" id="GO:0005506">
    <property type="term" value="F:iron ion binding"/>
    <property type="evidence" value="ECO:0007669"/>
    <property type="project" value="InterPro"/>
</dbReference>
<dbReference type="OrthoDB" id="6501435at2759"/>
<keyword evidence="14 38" id="KW-0812">Transmembrane</keyword>
<evidence type="ECO:0000256" key="16">
    <source>
        <dbReference type="ARBA" id="ARBA00022824"/>
    </source>
</evidence>
<evidence type="ECO:0000256" key="14">
    <source>
        <dbReference type="ARBA" id="ARBA00022692"/>
    </source>
</evidence>
<evidence type="ECO:0000256" key="20">
    <source>
        <dbReference type="ARBA" id="ARBA00023002"/>
    </source>
</evidence>
<sequence length="495" mass="56525">METLLILVSVTSAIVAVIVVRWVRNRRERHKLLKRYGIPGPDPALLTGNLKEIKSGPTPNDTITVWLRKYGNVFGYFLGELPYVIVKDLDMLKQIFIKDFHLFCNRHIIWDIPPLNKTLVGLTDKRWKEVRTLITPTFTSGKIKLMSNIVSRKVDITVEVVAKKARDKEMFDIYKLVQGLTLDVIADCALAMKTHCQENPQDMFLISVRDYFRYAHNPAVDYAIMFPSVVSIMSFINRFMTAGQMTDLIVDSVNKAISVRRKNPETKSMDLLQLMLDREDDEVSTGLTDEEIIANAWVFLLAGYETTATALAFTFYLLIKHPEIQERLYREIEKAEDDSYSTVQSLQYLDQIFTESLRLYPPVTGFISRVCSEDYQVGSITIPKGAVVQAPVWDIHHDPELWPEPWKFDPDRFAPENKTSLNSMAYMPFGIGRRNCIGARFAQAEAKLALFRLVKKFRFEPCEKTDDPLPLICPTVIINPANGVYLKAVPRTASA</sequence>
<dbReference type="InterPro" id="IPR001128">
    <property type="entry name" value="Cyt_P450"/>
</dbReference>
<evidence type="ECO:0000256" key="3">
    <source>
        <dbReference type="ARBA" id="ARBA00001971"/>
    </source>
</evidence>
<evidence type="ECO:0000256" key="21">
    <source>
        <dbReference type="ARBA" id="ARBA00023004"/>
    </source>
</evidence>
<dbReference type="InterPro" id="IPR036396">
    <property type="entry name" value="Cyt_P450_sf"/>
</dbReference>
<dbReference type="PRINTS" id="PR00385">
    <property type="entry name" value="P450"/>
</dbReference>
<comment type="catalytic activity">
    <reaction evidence="30">
        <text>prostaglandin H2 = (12S)-hydroxy-(5Z,8E,10E)-heptadecatrienoate + malonaldehyde</text>
        <dbReference type="Rhea" id="RHEA:48644"/>
        <dbReference type="ChEBI" id="CHEBI:57405"/>
        <dbReference type="ChEBI" id="CHEBI:90694"/>
        <dbReference type="ChEBI" id="CHEBI:566274"/>
    </reaction>
</comment>
<keyword evidence="40" id="KW-1185">Reference proteome</keyword>
<evidence type="ECO:0000256" key="6">
    <source>
        <dbReference type="ARBA" id="ARBA00004477"/>
    </source>
</evidence>
<evidence type="ECO:0000256" key="1">
    <source>
        <dbReference type="ARBA" id="ARBA00001143"/>
    </source>
</evidence>
<keyword evidence="25" id="KW-0275">Fatty acid biosynthesis</keyword>
<comment type="catalytic activity">
    <reaction evidence="29">
        <text>(15S)-hydroperoxy-(5Z,8Z,11Z,13E)-eicosatetraenoate + AH2 = (15S)-hydroxy-(5Z,8Z,11Z,13E)-eicosatetraenoate + A + H2O</text>
        <dbReference type="Rhea" id="RHEA:48856"/>
        <dbReference type="ChEBI" id="CHEBI:13193"/>
        <dbReference type="ChEBI" id="CHEBI:15377"/>
        <dbReference type="ChEBI" id="CHEBI:17499"/>
        <dbReference type="ChEBI" id="CHEBI:57409"/>
        <dbReference type="ChEBI" id="CHEBI:57446"/>
    </reaction>
    <physiologicalReaction direction="left-to-right" evidence="29">
        <dbReference type="Rhea" id="RHEA:48857"/>
    </physiologicalReaction>
</comment>
<evidence type="ECO:0000313" key="39">
    <source>
        <dbReference type="EMBL" id="GBM53400.1"/>
    </source>
</evidence>
<comment type="cofactor">
    <cofactor evidence="3 36">
        <name>heme</name>
        <dbReference type="ChEBI" id="CHEBI:30413"/>
    </cofactor>
</comment>
<dbReference type="GO" id="GO:0004796">
    <property type="term" value="F:thromboxane-A synthase activity"/>
    <property type="evidence" value="ECO:0007669"/>
    <property type="project" value="UniProtKB-EC"/>
</dbReference>
<evidence type="ECO:0000256" key="12">
    <source>
        <dbReference type="ARBA" id="ARBA00022585"/>
    </source>
</evidence>
<gene>
    <name evidence="39" type="primary">CYP3A24_8</name>
    <name evidence="39" type="ORF">AVEN_103788_1</name>
</gene>
<organism evidence="39 40">
    <name type="scientific">Araneus ventricosus</name>
    <name type="common">Orbweaver spider</name>
    <name type="synonym">Epeira ventricosa</name>
    <dbReference type="NCBI Taxonomy" id="182803"/>
    <lineage>
        <taxon>Eukaryota</taxon>
        <taxon>Metazoa</taxon>
        <taxon>Ecdysozoa</taxon>
        <taxon>Arthropoda</taxon>
        <taxon>Chelicerata</taxon>
        <taxon>Arachnida</taxon>
        <taxon>Araneae</taxon>
        <taxon>Araneomorphae</taxon>
        <taxon>Entelegynae</taxon>
        <taxon>Araneoidea</taxon>
        <taxon>Araneidae</taxon>
        <taxon>Araneus</taxon>
    </lineage>
</organism>
<evidence type="ECO:0000256" key="8">
    <source>
        <dbReference type="ARBA" id="ARBA00011245"/>
    </source>
</evidence>
<name>A0A4Y2GIF5_ARAVE</name>
<dbReference type="EC" id="4.2.1.152" evidence="9"/>
<dbReference type="PANTHER" id="PTHR24302:SF47">
    <property type="entry name" value="CYTOCHROME P450"/>
    <property type="match status" value="1"/>
</dbReference>
<evidence type="ECO:0000256" key="19">
    <source>
        <dbReference type="ARBA" id="ARBA00022989"/>
    </source>
</evidence>
<keyword evidence="20 37" id="KW-0560">Oxidoreductase</keyword>